<feature type="chain" id="PRO_5016889511" evidence="3">
    <location>
        <begin position="23"/>
        <end position="368"/>
    </location>
</feature>
<evidence type="ECO:0000313" key="6">
    <source>
        <dbReference type="Proteomes" id="UP000249340"/>
    </source>
</evidence>
<feature type="domain" description="Periplasmic binding protein" evidence="4">
    <location>
        <begin position="59"/>
        <end position="306"/>
    </location>
</feature>
<dbReference type="EMBL" id="CP031264">
    <property type="protein sequence ID" value="AXI79876.1"/>
    <property type="molecule type" value="Genomic_DNA"/>
</dbReference>
<dbReference type="OrthoDB" id="9773673at2"/>
<reference evidence="6" key="1">
    <citation type="submission" date="2018-07" db="EMBL/GenBank/DDBJ databases">
        <title>Streptacidiphilus bronchialis DSM 106435 chromosome.</title>
        <authorList>
            <person name="Batra D."/>
            <person name="Gulvik C.A."/>
        </authorList>
    </citation>
    <scope>NUCLEOTIDE SEQUENCE [LARGE SCALE GENOMIC DNA]</scope>
    <source>
        <strain evidence="6">DSM 106435</strain>
    </source>
</reference>
<name>A0A345T1M1_9ACTN</name>
<dbReference type="RefSeq" id="WP_111490058.1">
    <property type="nucleotide sequence ID" value="NZ_CP031264.1"/>
</dbReference>
<dbReference type="KEGG" id="stri:C7M71_023205"/>
<dbReference type="InterPro" id="IPR050555">
    <property type="entry name" value="Bact_Solute-Bind_Prot2"/>
</dbReference>
<proteinExistence type="predicted"/>
<dbReference type="AlphaFoldDB" id="A0A345T1M1"/>
<keyword evidence="2 3" id="KW-0732">Signal</keyword>
<feature type="signal peptide" evidence="3">
    <location>
        <begin position="1"/>
        <end position="22"/>
    </location>
</feature>
<dbReference type="InterPro" id="IPR025997">
    <property type="entry name" value="SBP_2_dom"/>
</dbReference>
<dbReference type="Proteomes" id="UP000249340">
    <property type="component" value="Chromosome"/>
</dbReference>
<evidence type="ECO:0000313" key="5">
    <source>
        <dbReference type="EMBL" id="AXI79876.1"/>
    </source>
</evidence>
<evidence type="ECO:0000259" key="4">
    <source>
        <dbReference type="Pfam" id="PF13407"/>
    </source>
</evidence>
<dbReference type="SUPFAM" id="SSF53822">
    <property type="entry name" value="Periplasmic binding protein-like I"/>
    <property type="match status" value="1"/>
</dbReference>
<evidence type="ECO:0000256" key="1">
    <source>
        <dbReference type="ARBA" id="ARBA00004196"/>
    </source>
</evidence>
<dbReference type="Pfam" id="PF13407">
    <property type="entry name" value="Peripla_BP_4"/>
    <property type="match status" value="1"/>
</dbReference>
<gene>
    <name evidence="5" type="ORF">C7M71_023205</name>
</gene>
<dbReference type="PANTHER" id="PTHR30036">
    <property type="entry name" value="D-XYLOSE-BINDING PERIPLASMIC PROTEIN"/>
    <property type="match status" value="1"/>
</dbReference>
<dbReference type="PANTHER" id="PTHR30036:SF1">
    <property type="entry name" value="D-XYLOSE-BINDING PERIPLASMIC PROTEIN"/>
    <property type="match status" value="1"/>
</dbReference>
<evidence type="ECO:0000256" key="2">
    <source>
        <dbReference type="ARBA" id="ARBA00022729"/>
    </source>
</evidence>
<dbReference type="Gene3D" id="3.40.50.2300">
    <property type="match status" value="2"/>
</dbReference>
<accession>A0A345T1M1</accession>
<comment type="subcellular location">
    <subcellularLocation>
        <location evidence="1">Cell envelope</location>
    </subcellularLocation>
</comment>
<dbReference type="InterPro" id="IPR028082">
    <property type="entry name" value="Peripla_BP_I"/>
</dbReference>
<protein>
    <submittedName>
        <fullName evidence="5">Sugar ABC transporter substrate-binding protein</fullName>
    </submittedName>
</protein>
<dbReference type="GO" id="GO:0030288">
    <property type="term" value="C:outer membrane-bounded periplasmic space"/>
    <property type="evidence" value="ECO:0007669"/>
    <property type="project" value="TreeGrafter"/>
</dbReference>
<evidence type="ECO:0000256" key="3">
    <source>
        <dbReference type="SAM" id="SignalP"/>
    </source>
</evidence>
<organism evidence="5 6">
    <name type="scientific">Peterkaempfera bronchialis</name>
    <dbReference type="NCBI Taxonomy" id="2126346"/>
    <lineage>
        <taxon>Bacteria</taxon>
        <taxon>Bacillati</taxon>
        <taxon>Actinomycetota</taxon>
        <taxon>Actinomycetes</taxon>
        <taxon>Kitasatosporales</taxon>
        <taxon>Streptomycetaceae</taxon>
        <taxon>Peterkaempfera</taxon>
    </lineage>
</organism>
<dbReference type="PROSITE" id="PS51257">
    <property type="entry name" value="PROKAR_LIPOPROTEIN"/>
    <property type="match status" value="1"/>
</dbReference>
<keyword evidence="6" id="KW-1185">Reference proteome</keyword>
<dbReference type="GO" id="GO:0030246">
    <property type="term" value="F:carbohydrate binding"/>
    <property type="evidence" value="ECO:0007669"/>
    <property type="project" value="TreeGrafter"/>
</dbReference>
<sequence>MNAMMRRAVIGTAAVSMALSMAACGSAGGDKKADKPTAGSTTSKNIGLLLPENSSSIRYESFDKPLFTAKVSALCSDCKVLYNNAQGNTATQKQQFDALISQGVKVIVLDPQDANATKSWVEEAAKKGVKVVAYDRFAAGPVAAYVSFDNEKVGELQGQALVDALGDKAKDANVVMINGAETDPNAGLFKKGAHSVLDSKVKKVVYEQSGEWDPKTAGQKMGAAITQLGKKGFQAVYSANDGMAAAIITALKGAGIKDVPVGGQDAASDAIQRILSGDQAYTIYKAYKPEAEAAAEIAVNLLQGKDVKSVATDTADSDTAKGVPSMLLPAKVVTKDNVKDTVIADGLYKVSDICTAAYAKACADAGIS</sequence>